<sequence>MRTRSTLIIALAGVLATTLGAAAQSVGAPAGRDPATAPGGTEGIAGPRNTSEAIRSGDAIAVPPPATAAPRSDGIPAGEQGNAPAVAPRAPAPR</sequence>
<dbReference type="RefSeq" id="WP_238203511.1">
    <property type="nucleotide sequence ID" value="NZ_BPQE01000013.1"/>
</dbReference>
<reference evidence="3 4" key="1">
    <citation type="submission" date="2023-07" db="EMBL/GenBank/DDBJ databases">
        <title>Genomic Encyclopedia of Type Strains, Phase IV (KMG-IV): sequencing the most valuable type-strain genomes for metagenomic binning, comparative biology and taxonomic classification.</title>
        <authorList>
            <person name="Goeker M."/>
        </authorList>
    </citation>
    <scope>NUCLEOTIDE SEQUENCE [LARGE SCALE GENOMIC DNA]</scope>
    <source>
        <strain evidence="3 4">DSM 19013</strain>
    </source>
</reference>
<accession>A0ABU0HUW5</accession>
<feature type="region of interest" description="Disordered" evidence="1">
    <location>
        <begin position="24"/>
        <end position="94"/>
    </location>
</feature>
<protein>
    <submittedName>
        <fullName evidence="3">Uncharacterized protein</fullName>
    </submittedName>
</protein>
<evidence type="ECO:0000313" key="4">
    <source>
        <dbReference type="Proteomes" id="UP001231124"/>
    </source>
</evidence>
<feature type="signal peptide" evidence="2">
    <location>
        <begin position="1"/>
        <end position="23"/>
    </location>
</feature>
<proteinExistence type="predicted"/>
<dbReference type="EMBL" id="JAUSVP010000001">
    <property type="protein sequence ID" value="MDQ0446123.1"/>
    <property type="molecule type" value="Genomic_DNA"/>
</dbReference>
<organism evidence="3 4">
    <name type="scientific">Methylobacterium aerolatum</name>
    <dbReference type="NCBI Taxonomy" id="418708"/>
    <lineage>
        <taxon>Bacteria</taxon>
        <taxon>Pseudomonadati</taxon>
        <taxon>Pseudomonadota</taxon>
        <taxon>Alphaproteobacteria</taxon>
        <taxon>Hyphomicrobiales</taxon>
        <taxon>Methylobacteriaceae</taxon>
        <taxon>Methylobacterium</taxon>
    </lineage>
</organism>
<feature type="chain" id="PRO_5046077882" evidence="2">
    <location>
        <begin position="24"/>
        <end position="94"/>
    </location>
</feature>
<feature type="compositionally biased region" description="Low complexity" evidence="1">
    <location>
        <begin position="83"/>
        <end position="94"/>
    </location>
</feature>
<gene>
    <name evidence="3" type="ORF">QO012_000601</name>
</gene>
<comment type="caution">
    <text evidence="3">The sequence shown here is derived from an EMBL/GenBank/DDBJ whole genome shotgun (WGS) entry which is preliminary data.</text>
</comment>
<dbReference type="Proteomes" id="UP001231124">
    <property type="component" value="Unassembled WGS sequence"/>
</dbReference>
<keyword evidence="2" id="KW-0732">Signal</keyword>
<evidence type="ECO:0000256" key="1">
    <source>
        <dbReference type="SAM" id="MobiDB-lite"/>
    </source>
</evidence>
<keyword evidence="4" id="KW-1185">Reference proteome</keyword>
<evidence type="ECO:0000256" key="2">
    <source>
        <dbReference type="SAM" id="SignalP"/>
    </source>
</evidence>
<evidence type="ECO:0000313" key="3">
    <source>
        <dbReference type="EMBL" id="MDQ0446123.1"/>
    </source>
</evidence>
<name>A0ABU0HUW5_9HYPH</name>